<organism evidence="1">
    <name type="scientific">marine metagenome</name>
    <dbReference type="NCBI Taxonomy" id="408172"/>
    <lineage>
        <taxon>unclassified sequences</taxon>
        <taxon>metagenomes</taxon>
        <taxon>ecological metagenomes</taxon>
    </lineage>
</organism>
<accession>A0A382F8B9</accession>
<proteinExistence type="predicted"/>
<evidence type="ECO:0000313" key="1">
    <source>
        <dbReference type="EMBL" id="SVB59200.1"/>
    </source>
</evidence>
<protein>
    <submittedName>
        <fullName evidence="1">Uncharacterized protein</fullName>
    </submittedName>
</protein>
<dbReference type="EMBL" id="UINC01048543">
    <property type="protein sequence ID" value="SVB59200.1"/>
    <property type="molecule type" value="Genomic_DNA"/>
</dbReference>
<sequence length="23" mass="2549">MVKLLEPYLPFCGLSIAALVEKN</sequence>
<gene>
    <name evidence="1" type="ORF">METZ01_LOCUS212054</name>
</gene>
<reference evidence="1" key="1">
    <citation type="submission" date="2018-05" db="EMBL/GenBank/DDBJ databases">
        <authorList>
            <person name="Lanie J.A."/>
            <person name="Ng W.-L."/>
            <person name="Kazmierczak K.M."/>
            <person name="Andrzejewski T.M."/>
            <person name="Davidsen T.M."/>
            <person name="Wayne K.J."/>
            <person name="Tettelin H."/>
            <person name="Glass J.I."/>
            <person name="Rusch D."/>
            <person name="Podicherti R."/>
            <person name="Tsui H.-C.T."/>
            <person name="Winkler M.E."/>
        </authorList>
    </citation>
    <scope>NUCLEOTIDE SEQUENCE</scope>
</reference>
<name>A0A382F8B9_9ZZZZ</name>
<dbReference type="AlphaFoldDB" id="A0A382F8B9"/>